<accession>A0A9X1H711</accession>
<evidence type="ECO:0000313" key="1">
    <source>
        <dbReference type="EMBL" id="MBZ4033903.1"/>
    </source>
</evidence>
<keyword evidence="2" id="KW-1185">Reference proteome</keyword>
<name>A0A9X1H711_9FLAO</name>
<sequence>MQFLNYISHPDNLTQEKVNFFADYYNYAASQIEKIDSIDTENYLSLIEKIIFQIKTNTDNCNKYIDSYLTHPLLQKENKYFKQFKNYGEIVDLFEIYKNSGKPQAKIKWIKENPIFKLTLVKFRIELKKFMFRKSLKSIIMFLKCSHSLPYHKDDIIHHTNILVTEFLNTEWTKEDIIETFTKIITAQINEFPFSESFVKKNKSNLAKAKVEHFENMTFDKQFEGILNYLRSPYKNEYYIYRILNINAFKGFKFKYNKVTFYDKNNLKFKYLKLKIEESGFSKNFFKDENMILAVVKVHAKSKKMGEYTAINTIRKELAFLNFKYNANTLLEPFSYITTVNFKDFHSKWSTKENAVSISENSKKFFEKNPFLLLKVANKICAEHFLNYEYLFIKAQQSGNAEDYWHYFETLFKVCNESTGNMIDIITNIMWLSSNRIEKQLIEIYIINSFSNAIPEQFNLTRNEYYKIRNTGLNDVDEIIKSINHPLLNHLIKKRNKPTNKLYLKSFYSRLLWECYSQRNSMMHNNEQNERAMISIGIKLPELAMRCRETLLHSMINNSDLNFIELIDKLKD</sequence>
<dbReference type="EMBL" id="JAINUY010000001">
    <property type="protein sequence ID" value="MBZ4033903.1"/>
    <property type="molecule type" value="Genomic_DNA"/>
</dbReference>
<comment type="caution">
    <text evidence="1">The sequence shown here is derived from an EMBL/GenBank/DDBJ whole genome shotgun (WGS) entry which is preliminary data.</text>
</comment>
<evidence type="ECO:0000313" key="2">
    <source>
        <dbReference type="Proteomes" id="UP001139366"/>
    </source>
</evidence>
<dbReference type="AlphaFoldDB" id="A0A9X1H711"/>
<dbReference type="Proteomes" id="UP001139366">
    <property type="component" value="Unassembled WGS sequence"/>
</dbReference>
<dbReference type="RefSeq" id="WP_144219320.1">
    <property type="nucleotide sequence ID" value="NZ_JAINUY010000001.1"/>
</dbReference>
<organism evidence="1 2">
    <name type="scientific">Flavobacterium potami</name>
    <dbReference type="NCBI Taxonomy" id="2872310"/>
    <lineage>
        <taxon>Bacteria</taxon>
        <taxon>Pseudomonadati</taxon>
        <taxon>Bacteroidota</taxon>
        <taxon>Flavobacteriia</taxon>
        <taxon>Flavobacteriales</taxon>
        <taxon>Flavobacteriaceae</taxon>
        <taxon>Flavobacterium</taxon>
    </lineage>
</organism>
<protein>
    <submittedName>
        <fullName evidence="1">Uncharacterized protein</fullName>
    </submittedName>
</protein>
<reference evidence="1 2" key="1">
    <citation type="journal article" date="2023" name="Antonie Van Leeuwenhoek">
        <title>Flavobacterium potami sp. nov., a multi-metal resistance genes harbouring bacterium isolated from shallow river silt.</title>
        <authorList>
            <person name="Li S."/>
            <person name="Mao S."/>
            <person name="Mu W."/>
            <person name="Guo B."/>
            <person name="Li C."/>
            <person name="Zhu Q."/>
            <person name="Hou X."/>
            <person name="Zhao Y."/>
            <person name="Wei S."/>
            <person name="Liu H."/>
            <person name="Liu A."/>
        </authorList>
    </citation>
    <scope>NUCLEOTIDE SEQUENCE [LARGE SCALE GENOMIC DNA]</scope>
    <source>
        <strain evidence="1 2">17A</strain>
    </source>
</reference>
<proteinExistence type="predicted"/>
<gene>
    <name evidence="1" type="ORF">K6T82_03945</name>
</gene>